<reference evidence="1 2" key="1">
    <citation type="submission" date="2019-03" db="EMBL/GenBank/DDBJ databases">
        <title>Metabolic reconstructions from genomes of highly enriched 'Candidatus Accumulibacter' and 'Candidatus Competibacter' bioreactor populations.</title>
        <authorList>
            <person name="Annavajhala M.K."/>
            <person name="Welles L."/>
            <person name="Abbas B."/>
            <person name="Sorokin D."/>
            <person name="Park H."/>
            <person name="Van Loosdrecht M."/>
            <person name="Chandran K."/>
        </authorList>
    </citation>
    <scope>NUCLEOTIDE SEQUENCE [LARGE SCALE GENOMIC DNA]</scope>
    <source>
        <strain evidence="1 2">SBR_G</strain>
    </source>
</reference>
<protein>
    <recommendedName>
        <fullName evidence="3">Zinc finger/thioredoxin putative domain-containing protein</fullName>
    </recommendedName>
</protein>
<sequence>MRQALQVKCWKCKDAFTMSAEPSRKLGPLVEAKISCPFCEAINQVTVRAGQLKSVILYRDGESVEAVDLDKPGALLGQVFEGTPPDVT</sequence>
<dbReference type="Proteomes" id="UP000760480">
    <property type="component" value="Unassembled WGS sequence"/>
</dbReference>
<proteinExistence type="predicted"/>
<evidence type="ECO:0000313" key="1">
    <source>
        <dbReference type="EMBL" id="NMQ19515.1"/>
    </source>
</evidence>
<gene>
    <name evidence="1" type="ORF">E4P82_10105</name>
</gene>
<dbReference type="RefSeq" id="WP_169248768.1">
    <property type="nucleotide sequence ID" value="NZ_SPMZ01000027.1"/>
</dbReference>
<name>A0ABX1TNN6_9GAMM</name>
<accession>A0ABX1TNN6</accession>
<evidence type="ECO:0000313" key="2">
    <source>
        <dbReference type="Proteomes" id="UP000760480"/>
    </source>
</evidence>
<keyword evidence="2" id="KW-1185">Reference proteome</keyword>
<evidence type="ECO:0008006" key="3">
    <source>
        <dbReference type="Google" id="ProtNLM"/>
    </source>
</evidence>
<dbReference type="EMBL" id="SPMZ01000027">
    <property type="protein sequence ID" value="NMQ19515.1"/>
    <property type="molecule type" value="Genomic_DNA"/>
</dbReference>
<organism evidence="1 2">
    <name type="scientific">Candidatus Competibacter phosphatis</name>
    <dbReference type="NCBI Taxonomy" id="221280"/>
    <lineage>
        <taxon>Bacteria</taxon>
        <taxon>Pseudomonadati</taxon>
        <taxon>Pseudomonadota</taxon>
        <taxon>Gammaproteobacteria</taxon>
        <taxon>Candidatus Competibacteraceae</taxon>
        <taxon>Candidatus Competibacter</taxon>
    </lineage>
</organism>
<comment type="caution">
    <text evidence="1">The sequence shown here is derived from an EMBL/GenBank/DDBJ whole genome shotgun (WGS) entry which is preliminary data.</text>
</comment>